<proteinExistence type="predicted"/>
<gene>
    <name evidence="1" type="ORF">METZ01_LOCUS401017</name>
</gene>
<dbReference type="AlphaFoldDB" id="A0A382VNU8"/>
<dbReference type="EMBL" id="UINC01153439">
    <property type="protein sequence ID" value="SVD48163.1"/>
    <property type="molecule type" value="Genomic_DNA"/>
</dbReference>
<sequence length="53" mass="6039">MFVPFGASLNSFQINTPQRAATMTAPCPKPYEIAYRDPELIEWFFAQSRGKTL</sequence>
<reference evidence="1" key="1">
    <citation type="submission" date="2018-05" db="EMBL/GenBank/DDBJ databases">
        <authorList>
            <person name="Lanie J.A."/>
            <person name="Ng W.-L."/>
            <person name="Kazmierczak K.M."/>
            <person name="Andrzejewski T.M."/>
            <person name="Davidsen T.M."/>
            <person name="Wayne K.J."/>
            <person name="Tettelin H."/>
            <person name="Glass J.I."/>
            <person name="Rusch D."/>
            <person name="Podicherti R."/>
            <person name="Tsui H.-C.T."/>
            <person name="Winkler M.E."/>
        </authorList>
    </citation>
    <scope>NUCLEOTIDE SEQUENCE</scope>
</reference>
<accession>A0A382VNU8</accession>
<evidence type="ECO:0000313" key="1">
    <source>
        <dbReference type="EMBL" id="SVD48163.1"/>
    </source>
</evidence>
<protein>
    <submittedName>
        <fullName evidence="1">Uncharacterized protein</fullName>
    </submittedName>
</protein>
<organism evidence="1">
    <name type="scientific">marine metagenome</name>
    <dbReference type="NCBI Taxonomy" id="408172"/>
    <lineage>
        <taxon>unclassified sequences</taxon>
        <taxon>metagenomes</taxon>
        <taxon>ecological metagenomes</taxon>
    </lineage>
</organism>
<name>A0A382VNU8_9ZZZZ</name>